<proteinExistence type="inferred from homology"/>
<gene>
    <name evidence="14" type="primary">nuoF</name>
    <name evidence="14" type="ORF">SK069_05420</name>
</gene>
<sequence>MSNKLLFKDIDEPGLASIDVYKRRGGYAMAEQALAMARESIVTSLKDSGLRGRGGAGFPTGLKASFIPQGKMDKYLVCNADESEPGTFKDRELIQKNPHSLIEGMIIAAYAVGANKAFIFIRGEYVQQADILERAIEEAKAAGYLGPNVLGRGVELDMWVHRGAGAYICGEETGLLDALEGRRGNPRLKPPFPANQGLYQGPTLINNVETLTAIKYILEVGAEAYAAMGVEKSSGTKLISVSGNVKRPGNYEIEMGMTGRDIIYGLAGGIEDDREVLLWFPGGSSSPVLTKDDLDLPYDYESMAGAGTMLGSGAIIVADDSNSVVDIAVKTASFYKHESCGKCTPCREGTNWTTKMLKRIQSGDATPMDLDVIESVCSQIMGNCLCVLGDAMAMPVSSMVKKFRPEFETHIEAARAAREAALLAELSADGPGRDVLHGIAAD</sequence>
<keyword evidence="15" id="KW-1185">Reference proteome</keyword>
<protein>
    <recommendedName>
        <fullName evidence="12">NADH-quinone oxidoreductase subunit F</fullName>
        <ecNumber evidence="12">7.1.1.-</ecNumber>
    </recommendedName>
</protein>
<keyword evidence="9 12" id="KW-0408">Iron</keyword>
<dbReference type="SMART" id="SM00928">
    <property type="entry name" value="NADH_4Fe-4S"/>
    <property type="match status" value="1"/>
</dbReference>
<dbReference type="InterPro" id="IPR011537">
    <property type="entry name" value="NADH-UbQ_OxRdtase_suF"/>
</dbReference>
<evidence type="ECO:0000256" key="7">
    <source>
        <dbReference type="ARBA" id="ARBA00022723"/>
    </source>
</evidence>
<name>A0ABU4VI23_9ACTN</name>
<evidence type="ECO:0000256" key="2">
    <source>
        <dbReference type="ARBA" id="ARBA00001966"/>
    </source>
</evidence>
<evidence type="ECO:0000313" key="15">
    <source>
        <dbReference type="Proteomes" id="UP001277761"/>
    </source>
</evidence>
<dbReference type="Pfam" id="PF10589">
    <property type="entry name" value="NADH_4Fe-4S"/>
    <property type="match status" value="1"/>
</dbReference>
<evidence type="ECO:0000256" key="11">
    <source>
        <dbReference type="ARBA" id="ARBA00023027"/>
    </source>
</evidence>
<dbReference type="SUPFAM" id="SSF142984">
    <property type="entry name" value="Nqo1 middle domain-like"/>
    <property type="match status" value="1"/>
</dbReference>
<dbReference type="SUPFAM" id="SSF140490">
    <property type="entry name" value="Nqo1C-terminal domain-like"/>
    <property type="match status" value="1"/>
</dbReference>
<keyword evidence="14" id="KW-0560">Oxidoreductase</keyword>
<dbReference type="Pfam" id="PF01512">
    <property type="entry name" value="Complex1_51K"/>
    <property type="match status" value="1"/>
</dbReference>
<dbReference type="InterPro" id="IPR019554">
    <property type="entry name" value="Soluble_ligand-bd"/>
</dbReference>
<comment type="similarity">
    <text evidence="3 12">Belongs to the complex I 51 kDa subunit family.</text>
</comment>
<comment type="cofactor">
    <cofactor evidence="2 12">
        <name>[4Fe-4S] cluster</name>
        <dbReference type="ChEBI" id="CHEBI:49883"/>
    </cofactor>
</comment>
<evidence type="ECO:0000256" key="12">
    <source>
        <dbReference type="RuleBase" id="RU364066"/>
    </source>
</evidence>
<dbReference type="RefSeq" id="WP_319953175.1">
    <property type="nucleotide sequence ID" value="NZ_JAXAVX010000002.1"/>
</dbReference>
<keyword evidence="7 12" id="KW-0479">Metal-binding</keyword>
<evidence type="ECO:0000256" key="1">
    <source>
        <dbReference type="ARBA" id="ARBA00001917"/>
    </source>
</evidence>
<keyword evidence="4 12" id="KW-0004">4Fe-4S</keyword>
<dbReference type="PANTHER" id="PTHR43578">
    <property type="entry name" value="NADH-QUINONE OXIDOREDUCTASE SUBUNIT F"/>
    <property type="match status" value="1"/>
</dbReference>
<dbReference type="InterPro" id="IPR037207">
    <property type="entry name" value="Nuop51_4Fe4S-bd_sf"/>
</dbReference>
<dbReference type="InterPro" id="IPR037225">
    <property type="entry name" value="Nuo51_FMN-bd_sf"/>
</dbReference>
<dbReference type="SUPFAM" id="SSF142019">
    <property type="entry name" value="Nqo1 FMN-binding domain-like"/>
    <property type="match status" value="1"/>
</dbReference>
<dbReference type="Gene3D" id="6.10.250.1450">
    <property type="match status" value="1"/>
</dbReference>
<comment type="function">
    <text evidence="12">NDH-1 shuttles electrons from NADH, via FMN and iron-sulfur (Fe-S) centers, to quinones in the respiratory chain.</text>
</comment>
<accession>A0ABU4VI23</accession>
<evidence type="ECO:0000259" key="13">
    <source>
        <dbReference type="SMART" id="SM00928"/>
    </source>
</evidence>
<evidence type="ECO:0000256" key="6">
    <source>
        <dbReference type="ARBA" id="ARBA00022643"/>
    </source>
</evidence>
<dbReference type="Gene3D" id="3.10.20.600">
    <property type="match status" value="1"/>
</dbReference>
<keyword evidence="6 12" id="KW-0288">FMN</keyword>
<keyword evidence="10 12" id="KW-0411">Iron-sulfur</keyword>
<dbReference type="PROSITE" id="PS00645">
    <property type="entry name" value="COMPLEX1_51K_2"/>
    <property type="match status" value="1"/>
</dbReference>
<dbReference type="InterPro" id="IPR019575">
    <property type="entry name" value="Nuop51_4Fe4S-bd"/>
</dbReference>
<dbReference type="NCBIfam" id="TIGR01959">
    <property type="entry name" value="nuoF_fam"/>
    <property type="match status" value="1"/>
</dbReference>
<dbReference type="Gene3D" id="3.40.50.11540">
    <property type="entry name" value="NADH-ubiquinone oxidoreductase 51kDa subunit"/>
    <property type="match status" value="1"/>
</dbReference>
<evidence type="ECO:0000313" key="14">
    <source>
        <dbReference type="EMBL" id="MDX8151022.1"/>
    </source>
</evidence>
<comment type="catalytic activity">
    <reaction evidence="12">
        <text>a quinone + NADH + 5 H(+)(in) = a quinol + NAD(+) + 4 H(+)(out)</text>
        <dbReference type="Rhea" id="RHEA:57888"/>
        <dbReference type="ChEBI" id="CHEBI:15378"/>
        <dbReference type="ChEBI" id="CHEBI:24646"/>
        <dbReference type="ChEBI" id="CHEBI:57540"/>
        <dbReference type="ChEBI" id="CHEBI:57945"/>
        <dbReference type="ChEBI" id="CHEBI:132124"/>
    </reaction>
</comment>
<keyword evidence="8" id="KW-1278">Translocase</keyword>
<evidence type="ECO:0000256" key="10">
    <source>
        <dbReference type="ARBA" id="ARBA00023014"/>
    </source>
</evidence>
<evidence type="ECO:0000256" key="3">
    <source>
        <dbReference type="ARBA" id="ARBA00007523"/>
    </source>
</evidence>
<evidence type="ECO:0000256" key="4">
    <source>
        <dbReference type="ARBA" id="ARBA00022485"/>
    </source>
</evidence>
<keyword evidence="5 12" id="KW-0285">Flavoprotein</keyword>
<comment type="cofactor">
    <cofactor evidence="1 12">
        <name>FMN</name>
        <dbReference type="ChEBI" id="CHEBI:58210"/>
    </cofactor>
</comment>
<evidence type="ECO:0000256" key="8">
    <source>
        <dbReference type="ARBA" id="ARBA00022967"/>
    </source>
</evidence>
<dbReference type="InterPro" id="IPR011538">
    <property type="entry name" value="Nuo51_FMN-bd"/>
</dbReference>
<dbReference type="Proteomes" id="UP001277761">
    <property type="component" value="Unassembled WGS sequence"/>
</dbReference>
<keyword evidence="11 12" id="KW-0520">NAD</keyword>
<dbReference type="EC" id="7.1.1.-" evidence="12"/>
<dbReference type="EMBL" id="JAXAVX010000002">
    <property type="protein sequence ID" value="MDX8151022.1"/>
    <property type="molecule type" value="Genomic_DNA"/>
</dbReference>
<reference evidence="14 15" key="1">
    <citation type="submission" date="2023-11" db="EMBL/GenBank/DDBJ databases">
        <authorList>
            <person name="Xu M."/>
            <person name="Jiang T."/>
        </authorList>
    </citation>
    <scope>NUCLEOTIDE SEQUENCE [LARGE SCALE GENOMIC DNA]</scope>
    <source>
        <strain evidence="14 15">SD</strain>
    </source>
</reference>
<comment type="caution">
    <text evidence="14">The sequence shown here is derived from an EMBL/GenBank/DDBJ whole genome shotgun (WGS) entry which is preliminary data.</text>
</comment>
<dbReference type="GO" id="GO:0050136">
    <property type="term" value="F:NADH dehydrogenase (quinone) (non-electrogenic) activity"/>
    <property type="evidence" value="ECO:0007669"/>
    <property type="project" value="UniProtKB-EC"/>
</dbReference>
<evidence type="ECO:0000256" key="9">
    <source>
        <dbReference type="ARBA" id="ARBA00023004"/>
    </source>
</evidence>
<keyword evidence="12" id="KW-0874">Quinone</keyword>
<organism evidence="14 15">
    <name type="scientific">Patulibacter brassicae</name>
    <dbReference type="NCBI Taxonomy" id="1705717"/>
    <lineage>
        <taxon>Bacteria</taxon>
        <taxon>Bacillati</taxon>
        <taxon>Actinomycetota</taxon>
        <taxon>Thermoleophilia</taxon>
        <taxon>Solirubrobacterales</taxon>
        <taxon>Patulibacteraceae</taxon>
        <taxon>Patulibacter</taxon>
    </lineage>
</organism>
<dbReference type="Pfam" id="PF10531">
    <property type="entry name" value="SLBB"/>
    <property type="match status" value="1"/>
</dbReference>
<dbReference type="Gene3D" id="1.20.1440.230">
    <property type="entry name" value="NADH-ubiquinone oxidoreductase 51kDa subunit, iron-sulphur binding domain"/>
    <property type="match status" value="1"/>
</dbReference>
<dbReference type="InterPro" id="IPR001949">
    <property type="entry name" value="NADH-UbQ_OxRdtase_51kDa_CS"/>
</dbReference>
<feature type="domain" description="NADH-ubiquinone oxidoreductase 51kDa subunit iron-sulphur binding" evidence="13">
    <location>
        <begin position="325"/>
        <end position="370"/>
    </location>
</feature>
<dbReference type="PANTHER" id="PTHR43578:SF3">
    <property type="entry name" value="NADH-QUINONE OXIDOREDUCTASE SUBUNIT F"/>
    <property type="match status" value="1"/>
</dbReference>
<dbReference type="NCBIfam" id="NF010120">
    <property type="entry name" value="PRK13596.1"/>
    <property type="match status" value="1"/>
</dbReference>
<evidence type="ECO:0000256" key="5">
    <source>
        <dbReference type="ARBA" id="ARBA00022630"/>
    </source>
</evidence>